<feature type="compositionally biased region" description="Low complexity" evidence="1">
    <location>
        <begin position="271"/>
        <end position="280"/>
    </location>
</feature>
<evidence type="ECO:0000256" key="1">
    <source>
        <dbReference type="SAM" id="MobiDB-lite"/>
    </source>
</evidence>
<dbReference type="InterPro" id="IPR055769">
    <property type="entry name" value="DUF7345"/>
</dbReference>
<name>A0ABD5P092_9EURY</name>
<dbReference type="Proteomes" id="UP001595821">
    <property type="component" value="Unassembled WGS sequence"/>
</dbReference>
<comment type="caution">
    <text evidence="4">The sequence shown here is derived from an EMBL/GenBank/DDBJ whole genome shotgun (WGS) entry which is preliminary data.</text>
</comment>
<dbReference type="RefSeq" id="WP_246966474.1">
    <property type="nucleotide sequence ID" value="NZ_CP095397.1"/>
</dbReference>
<dbReference type="AlphaFoldDB" id="A0ABD5P092"/>
<evidence type="ECO:0000259" key="2">
    <source>
        <dbReference type="Pfam" id="PF24034"/>
    </source>
</evidence>
<evidence type="ECO:0000313" key="4">
    <source>
        <dbReference type="EMBL" id="MFC4247458.1"/>
    </source>
</evidence>
<reference evidence="4 5" key="1">
    <citation type="journal article" date="2014" name="Int. J. Syst. Evol. Microbiol.">
        <title>Complete genome sequence of Corynebacterium casei LMG S-19264T (=DSM 44701T), isolated from a smear-ripened cheese.</title>
        <authorList>
            <consortium name="US DOE Joint Genome Institute (JGI-PGF)"/>
            <person name="Walter F."/>
            <person name="Albersmeier A."/>
            <person name="Kalinowski J."/>
            <person name="Ruckert C."/>
        </authorList>
    </citation>
    <scope>NUCLEOTIDE SEQUENCE [LARGE SCALE GENOMIC DNA]</scope>
    <source>
        <strain evidence="4 5">IBRC-M 10912</strain>
    </source>
</reference>
<feature type="region of interest" description="Disordered" evidence="1">
    <location>
        <begin position="271"/>
        <end position="315"/>
    </location>
</feature>
<gene>
    <name evidence="4" type="ORF">ACFOZ7_10675</name>
</gene>
<dbReference type="GeneID" id="71854392"/>
<dbReference type="InterPro" id="IPR036390">
    <property type="entry name" value="WH_DNA-bd_sf"/>
</dbReference>
<dbReference type="SUPFAM" id="SSF46785">
    <property type="entry name" value="Winged helix' DNA-binding domain"/>
    <property type="match status" value="1"/>
</dbReference>
<sequence length="378" mass="40804">MRVTTERVVAVLVVASIFSSVPIETSAASVPDGAAQTAVQDVPTADTTVTRIEVADDGSARWSVTVRTRLENDTDVADYEAFQDRFRADREAYADRFERRMTGVVSSASDATSRNMTATEFRVRTSIQELPRRWGVVTYSFTWTNFAAVDGETVVVGDVFEGGFYLDDGDRLQLVPPAEYVATSTSPPSDEVDDTTVIWIGPDNFATQQPAARFEPAEANDGSDRSRLDSVGSVIVDDGLATVIVVAAVVLVAGGVSLARRRDDIDLIPSRRSSAAAAVESADRPTDTDGETADDADAEQSSESIGQMPSPDLATDDDRVRALLEHNGGRMRQAAIADELEWSASKTSRVVSRMADEGAVEKLRIGRENVIDLLEDDD</sequence>
<dbReference type="InterPro" id="IPR055767">
    <property type="entry name" value="DUF7343"/>
</dbReference>
<evidence type="ECO:0000313" key="5">
    <source>
        <dbReference type="Proteomes" id="UP001595821"/>
    </source>
</evidence>
<dbReference type="EMBL" id="JBHSDJ010000030">
    <property type="protein sequence ID" value="MFC4247458.1"/>
    <property type="molecule type" value="Genomic_DNA"/>
</dbReference>
<accession>A0ABD5P092</accession>
<dbReference type="Gene3D" id="1.10.10.10">
    <property type="entry name" value="Winged helix-like DNA-binding domain superfamily/Winged helix DNA-binding domain"/>
    <property type="match status" value="1"/>
</dbReference>
<proteinExistence type="predicted"/>
<feature type="domain" description="DUF7343" evidence="2">
    <location>
        <begin position="313"/>
        <end position="373"/>
    </location>
</feature>
<protein>
    <submittedName>
        <fullName evidence="4">Helix-turn-helix transcriptional regulator</fullName>
    </submittedName>
</protein>
<dbReference type="InterPro" id="IPR036388">
    <property type="entry name" value="WH-like_DNA-bd_sf"/>
</dbReference>
<dbReference type="Pfam" id="PF24034">
    <property type="entry name" value="DUF7343"/>
    <property type="match status" value="1"/>
</dbReference>
<dbReference type="Pfam" id="PF24036">
    <property type="entry name" value="DUF7345"/>
    <property type="match status" value="1"/>
</dbReference>
<organism evidence="4 5">
    <name type="scientific">Natribaculum luteum</name>
    <dbReference type="NCBI Taxonomy" id="1586232"/>
    <lineage>
        <taxon>Archaea</taxon>
        <taxon>Methanobacteriati</taxon>
        <taxon>Methanobacteriota</taxon>
        <taxon>Stenosarchaea group</taxon>
        <taxon>Halobacteria</taxon>
        <taxon>Halobacteriales</taxon>
        <taxon>Natrialbaceae</taxon>
        <taxon>Natribaculum</taxon>
    </lineage>
</organism>
<feature type="domain" description="DUF7345" evidence="3">
    <location>
        <begin position="51"/>
        <end position="180"/>
    </location>
</feature>
<feature type="compositionally biased region" description="Acidic residues" evidence="1">
    <location>
        <begin position="288"/>
        <end position="300"/>
    </location>
</feature>
<evidence type="ECO:0000259" key="3">
    <source>
        <dbReference type="Pfam" id="PF24036"/>
    </source>
</evidence>